<dbReference type="Gene3D" id="3.40.50.720">
    <property type="entry name" value="NAD(P)-binding Rossmann-like Domain"/>
    <property type="match status" value="1"/>
</dbReference>
<accession>A0A518D7D5</accession>
<dbReference type="CDD" id="cd07007">
    <property type="entry name" value="cupin_CapF-like_C"/>
    <property type="match status" value="1"/>
</dbReference>
<proteinExistence type="predicted"/>
<dbReference type="GO" id="GO:0016853">
    <property type="term" value="F:isomerase activity"/>
    <property type="evidence" value="ECO:0007669"/>
    <property type="project" value="UniProtKB-KW"/>
</dbReference>
<dbReference type="AlphaFoldDB" id="A0A518D7D5"/>
<dbReference type="InterPro" id="IPR036291">
    <property type="entry name" value="NAD(P)-bd_dom_sf"/>
</dbReference>
<evidence type="ECO:0000259" key="1">
    <source>
        <dbReference type="Pfam" id="PF01370"/>
    </source>
</evidence>
<dbReference type="Pfam" id="PF14667">
    <property type="entry name" value="Polysacc_synt_C"/>
    <property type="match status" value="1"/>
</dbReference>
<evidence type="ECO:0000313" key="4">
    <source>
        <dbReference type="Proteomes" id="UP000317429"/>
    </source>
</evidence>
<dbReference type="InterPro" id="IPR014710">
    <property type="entry name" value="RmlC-like_jellyroll"/>
</dbReference>
<keyword evidence="3" id="KW-0413">Isomerase</keyword>
<dbReference type="InterPro" id="IPR011051">
    <property type="entry name" value="RmlC_Cupin_sf"/>
</dbReference>
<sequence>MKKQVIGITGPSGFIARHLIERLGREADVTIALCPRDAWDNPLALQFFAARCDAIVHLAGMNRGDDAEIERVNLHLAERLVEALARTDSTPHVLYASTTLRESPTAYGRSKRAAEERFRAWSESTGAPLSVLVTPNVYGAGCKPFYNSVVATFCHQLARGEEPRVIDNREVSLLWVGDLVDHVKKTIYDPPTGVQTIDVPGGAPLCVSDLLTMLRDFRECYFERQVVPDLSEPLRAKLYATFLGYVELEDHRHRPPVRADHRGELFEIIKLAAGGQVFFSTTKPGVIRGDHYHTRKVEWFCVLRGDAVIRLRRVGEGTVREFRVSGAQPEFISIPVMHTHHIENTGSEELLTMFWTSEIFDAQDPDTHYQKVA</sequence>
<reference evidence="3 4" key="1">
    <citation type="submission" date="2019-02" db="EMBL/GenBank/DDBJ databases">
        <title>Deep-cultivation of Planctomycetes and their phenomic and genomic characterization uncovers novel biology.</title>
        <authorList>
            <person name="Wiegand S."/>
            <person name="Jogler M."/>
            <person name="Boedeker C."/>
            <person name="Pinto D."/>
            <person name="Vollmers J."/>
            <person name="Rivas-Marin E."/>
            <person name="Kohn T."/>
            <person name="Peeters S.H."/>
            <person name="Heuer A."/>
            <person name="Rast P."/>
            <person name="Oberbeckmann S."/>
            <person name="Bunk B."/>
            <person name="Jeske O."/>
            <person name="Meyerdierks A."/>
            <person name="Storesund J.E."/>
            <person name="Kallscheuer N."/>
            <person name="Luecker S."/>
            <person name="Lage O.M."/>
            <person name="Pohl T."/>
            <person name="Merkel B.J."/>
            <person name="Hornburger P."/>
            <person name="Mueller R.-W."/>
            <person name="Bruemmer F."/>
            <person name="Labrenz M."/>
            <person name="Spormann A.M."/>
            <person name="Op den Camp H."/>
            <person name="Overmann J."/>
            <person name="Amann R."/>
            <person name="Jetten M.S.M."/>
            <person name="Mascher T."/>
            <person name="Medema M.H."/>
            <person name="Devos D.P."/>
            <person name="Kaster A.-K."/>
            <person name="Ovreas L."/>
            <person name="Rohde M."/>
            <person name="Galperin M.Y."/>
            <person name="Jogler C."/>
        </authorList>
    </citation>
    <scope>NUCLEOTIDE SEQUENCE [LARGE SCALE GENOMIC DNA]</scope>
    <source>
        <strain evidence="3 4">Pla175</strain>
    </source>
</reference>
<gene>
    <name evidence="3" type="primary">wbiB</name>
    <name evidence="3" type="ORF">Pla175_07580</name>
</gene>
<dbReference type="PANTHER" id="PTHR43245:SF55">
    <property type="entry name" value="NAD(P)-BINDING DOMAIN-CONTAINING PROTEIN"/>
    <property type="match status" value="1"/>
</dbReference>
<dbReference type="SUPFAM" id="SSF51735">
    <property type="entry name" value="NAD(P)-binding Rossmann-fold domains"/>
    <property type="match status" value="1"/>
</dbReference>
<protein>
    <submittedName>
        <fullName evidence="3">dTDP-L-rhamnose 4-epimerase</fullName>
        <ecNumber evidence="3">5.1.3.25</ecNumber>
    </submittedName>
</protein>
<dbReference type="EC" id="5.1.3.25" evidence="3"/>
<dbReference type="SUPFAM" id="SSF51182">
    <property type="entry name" value="RmlC-like cupins"/>
    <property type="match status" value="1"/>
</dbReference>
<evidence type="ECO:0000313" key="3">
    <source>
        <dbReference type="EMBL" id="QDU87398.1"/>
    </source>
</evidence>
<evidence type="ECO:0000259" key="2">
    <source>
        <dbReference type="Pfam" id="PF14667"/>
    </source>
</evidence>
<dbReference type="InterPro" id="IPR029303">
    <property type="entry name" value="CapF_C"/>
</dbReference>
<name>A0A518D7D5_9BACT</name>
<dbReference type="EMBL" id="CP036291">
    <property type="protein sequence ID" value="QDU87398.1"/>
    <property type="molecule type" value="Genomic_DNA"/>
</dbReference>
<dbReference type="InterPro" id="IPR050177">
    <property type="entry name" value="Lipid_A_modif_metabolic_enz"/>
</dbReference>
<dbReference type="KEGG" id="pnd:Pla175_07580"/>
<dbReference type="Pfam" id="PF01370">
    <property type="entry name" value="Epimerase"/>
    <property type="match status" value="1"/>
</dbReference>
<feature type="domain" description="Capsular polysaccharide assembling protein CapF C-terminal" evidence="2">
    <location>
        <begin position="259"/>
        <end position="368"/>
    </location>
</feature>
<feature type="domain" description="NAD-dependent epimerase/dehydratase" evidence="1">
    <location>
        <begin position="8"/>
        <end position="183"/>
    </location>
</feature>
<dbReference type="InterPro" id="IPR001509">
    <property type="entry name" value="Epimerase_deHydtase"/>
</dbReference>
<dbReference type="Gene3D" id="2.60.120.10">
    <property type="entry name" value="Jelly Rolls"/>
    <property type="match status" value="1"/>
</dbReference>
<dbReference type="Proteomes" id="UP000317429">
    <property type="component" value="Chromosome"/>
</dbReference>
<dbReference type="PANTHER" id="PTHR43245">
    <property type="entry name" value="BIFUNCTIONAL POLYMYXIN RESISTANCE PROTEIN ARNA"/>
    <property type="match status" value="1"/>
</dbReference>
<dbReference type="RefSeq" id="WP_197527253.1">
    <property type="nucleotide sequence ID" value="NZ_CP036291.1"/>
</dbReference>
<organism evidence="3 4">
    <name type="scientific">Pirellulimonas nuda</name>
    <dbReference type="NCBI Taxonomy" id="2528009"/>
    <lineage>
        <taxon>Bacteria</taxon>
        <taxon>Pseudomonadati</taxon>
        <taxon>Planctomycetota</taxon>
        <taxon>Planctomycetia</taxon>
        <taxon>Pirellulales</taxon>
        <taxon>Lacipirellulaceae</taxon>
        <taxon>Pirellulimonas</taxon>
    </lineage>
</organism>
<keyword evidence="4" id="KW-1185">Reference proteome</keyword>